<feature type="region of interest" description="Disordered" evidence="1">
    <location>
        <begin position="1"/>
        <end position="23"/>
    </location>
</feature>
<dbReference type="EMBL" id="JBGBPQ010000004">
    <property type="protein sequence ID" value="KAL1525951.1"/>
    <property type="molecule type" value="Genomic_DNA"/>
</dbReference>
<reference evidence="2 3" key="1">
    <citation type="journal article" date="2024" name="Science">
        <title>Giant polyketide synthase enzymes in the biosynthesis of giant marine polyether toxins.</title>
        <authorList>
            <person name="Fallon T.R."/>
            <person name="Shende V.V."/>
            <person name="Wierzbicki I.H."/>
            <person name="Pendleton A.L."/>
            <person name="Watervoot N.F."/>
            <person name="Auber R.P."/>
            <person name="Gonzalez D.J."/>
            <person name="Wisecaver J.H."/>
            <person name="Moore B.S."/>
        </authorList>
    </citation>
    <scope>NUCLEOTIDE SEQUENCE [LARGE SCALE GENOMIC DNA]</scope>
    <source>
        <strain evidence="2 3">12B1</strain>
    </source>
</reference>
<sequence>MGLLPTEAPAEEEEEPYSGTPVNVYGRDYSHRIVANSVRLLSAPMPKKQFPKPGDILSGVPPMPGEAAIDLSIDTEGRLTLEILT</sequence>
<organism evidence="2 3">
    <name type="scientific">Prymnesium parvum</name>
    <name type="common">Toxic golden alga</name>
    <dbReference type="NCBI Taxonomy" id="97485"/>
    <lineage>
        <taxon>Eukaryota</taxon>
        <taxon>Haptista</taxon>
        <taxon>Haptophyta</taxon>
        <taxon>Prymnesiophyceae</taxon>
        <taxon>Prymnesiales</taxon>
        <taxon>Prymnesiaceae</taxon>
        <taxon>Prymnesium</taxon>
    </lineage>
</organism>
<evidence type="ECO:0000313" key="2">
    <source>
        <dbReference type="EMBL" id="KAL1525951.1"/>
    </source>
</evidence>
<keyword evidence="3" id="KW-1185">Reference proteome</keyword>
<dbReference type="Proteomes" id="UP001515480">
    <property type="component" value="Unassembled WGS sequence"/>
</dbReference>
<name>A0AB34JVQ7_PRYPA</name>
<accession>A0AB34JVQ7</accession>
<evidence type="ECO:0000256" key="1">
    <source>
        <dbReference type="SAM" id="MobiDB-lite"/>
    </source>
</evidence>
<proteinExistence type="predicted"/>
<gene>
    <name evidence="2" type="ORF">AB1Y20_020777</name>
</gene>
<dbReference type="AlphaFoldDB" id="A0AB34JVQ7"/>
<comment type="caution">
    <text evidence="2">The sequence shown here is derived from an EMBL/GenBank/DDBJ whole genome shotgun (WGS) entry which is preliminary data.</text>
</comment>
<evidence type="ECO:0000313" key="3">
    <source>
        <dbReference type="Proteomes" id="UP001515480"/>
    </source>
</evidence>
<protein>
    <submittedName>
        <fullName evidence="2">Uncharacterized protein</fullName>
    </submittedName>
</protein>